<gene>
    <name evidence="2" type="ORF">SHK19_00985</name>
</gene>
<dbReference type="EMBL" id="CP141059">
    <property type="protein sequence ID" value="WQQ26822.1"/>
    <property type="molecule type" value="Genomic_DNA"/>
</dbReference>
<evidence type="ECO:0000256" key="1">
    <source>
        <dbReference type="SAM" id="MobiDB-lite"/>
    </source>
</evidence>
<feature type="compositionally biased region" description="Basic residues" evidence="1">
    <location>
        <begin position="82"/>
        <end position="98"/>
    </location>
</feature>
<evidence type="ECO:0000313" key="3">
    <source>
        <dbReference type="Proteomes" id="UP001327225"/>
    </source>
</evidence>
<evidence type="ECO:0000313" key="2">
    <source>
        <dbReference type="EMBL" id="WQQ26822.1"/>
    </source>
</evidence>
<feature type="region of interest" description="Disordered" evidence="1">
    <location>
        <begin position="72"/>
        <end position="98"/>
    </location>
</feature>
<accession>A0ABZ0ZT41</accession>
<name>A0ABZ0ZT41_9ACTN</name>
<keyword evidence="3" id="KW-1185">Reference proteome</keyword>
<proteinExistence type="predicted"/>
<dbReference type="Proteomes" id="UP001327225">
    <property type="component" value="Chromosome"/>
</dbReference>
<sequence length="98" mass="10762">MPASTKHILINVERMAADDELLKLWNEIAQAKNDDGTERTLNQSWTAFVAAADAAHIADRIPGTVGRTFKTKYAAEPQPKKPAAKRTTTRKTTTKAAK</sequence>
<protein>
    <submittedName>
        <fullName evidence="2">Uncharacterized protein</fullName>
    </submittedName>
</protein>
<organism evidence="2 3">
    <name type="scientific">Nocardioides bizhenqiangii</name>
    <dbReference type="NCBI Taxonomy" id="3095076"/>
    <lineage>
        <taxon>Bacteria</taxon>
        <taxon>Bacillati</taxon>
        <taxon>Actinomycetota</taxon>
        <taxon>Actinomycetes</taxon>
        <taxon>Propionibacteriales</taxon>
        <taxon>Nocardioidaceae</taxon>
        <taxon>Nocardioides</taxon>
    </lineage>
</organism>
<dbReference type="RefSeq" id="WP_322937594.1">
    <property type="nucleotide sequence ID" value="NZ_CP141059.1"/>
</dbReference>
<reference evidence="3" key="1">
    <citation type="submission" date="2023-12" db="EMBL/GenBank/DDBJ databases">
        <title>Novel species in genus Nocardioides.</title>
        <authorList>
            <person name="Zhou H."/>
        </authorList>
    </citation>
    <scope>NUCLEOTIDE SEQUENCE [LARGE SCALE GENOMIC DNA]</scope>
    <source>
        <strain evidence="3">HM61</strain>
    </source>
</reference>